<evidence type="ECO:0000313" key="2">
    <source>
        <dbReference type="EMBL" id="MFB9313630.1"/>
    </source>
</evidence>
<dbReference type="InterPro" id="IPR025339">
    <property type="entry name" value="DUF4245"/>
</dbReference>
<dbReference type="Proteomes" id="UP001589750">
    <property type="component" value="Unassembled WGS sequence"/>
</dbReference>
<protein>
    <submittedName>
        <fullName evidence="2">DUF4245 family protein</fullName>
    </submittedName>
</protein>
<accession>A0ABV5KAA7</accession>
<keyword evidence="1" id="KW-0472">Membrane</keyword>
<keyword evidence="1" id="KW-0812">Transmembrane</keyword>
<comment type="caution">
    <text evidence="2">The sequence shown here is derived from an EMBL/GenBank/DDBJ whole genome shotgun (WGS) entry which is preliminary data.</text>
</comment>
<dbReference type="RefSeq" id="WP_170215242.1">
    <property type="nucleotide sequence ID" value="NZ_JBHMDG010000012.1"/>
</dbReference>
<feature type="transmembrane region" description="Helical" evidence="1">
    <location>
        <begin position="12"/>
        <end position="36"/>
    </location>
</feature>
<keyword evidence="3" id="KW-1185">Reference proteome</keyword>
<name>A0ABV5KAA7_9ACTN</name>
<proteinExistence type="predicted"/>
<dbReference type="EMBL" id="JBHMDG010000012">
    <property type="protein sequence ID" value="MFB9313630.1"/>
    <property type="molecule type" value="Genomic_DNA"/>
</dbReference>
<organism evidence="2 3">
    <name type="scientific">Nocardioides plantarum</name>
    <dbReference type="NCBI Taxonomy" id="29299"/>
    <lineage>
        <taxon>Bacteria</taxon>
        <taxon>Bacillati</taxon>
        <taxon>Actinomycetota</taxon>
        <taxon>Actinomycetes</taxon>
        <taxon>Propionibacteriales</taxon>
        <taxon>Nocardioidaceae</taxon>
        <taxon>Nocardioides</taxon>
    </lineage>
</organism>
<dbReference type="Pfam" id="PF14030">
    <property type="entry name" value="DUF4245"/>
    <property type="match status" value="1"/>
</dbReference>
<gene>
    <name evidence="2" type="ORF">ACFFRI_11305</name>
</gene>
<keyword evidence="1" id="KW-1133">Transmembrane helix</keyword>
<evidence type="ECO:0000256" key="1">
    <source>
        <dbReference type="SAM" id="Phobius"/>
    </source>
</evidence>
<reference evidence="2 3" key="1">
    <citation type="submission" date="2024-09" db="EMBL/GenBank/DDBJ databases">
        <authorList>
            <person name="Sun Q."/>
            <person name="Mori K."/>
        </authorList>
    </citation>
    <scope>NUCLEOTIDE SEQUENCE [LARGE SCALE GENOMIC DNA]</scope>
    <source>
        <strain evidence="2 3">JCM 9626</strain>
    </source>
</reference>
<sequence length="196" mass="20906">MSEQGGRYNRSFEGLIGAIIVIVVAVLGFVVFRGLFSDPPEQEVPEVDYVMLVRGLQDIGVDVVYPADLPEGWQASKVQYDPGERPRVEINLYTDDDEFVGIRQVDDDVDDLLAEAGIEDADEGTPLTGPAAGSVADRWDSWADPDGDHAYTTTVAGDTVLVYGGVSADELADVVGRLTTDSLTTPSSSPDPSPAS</sequence>
<evidence type="ECO:0000313" key="3">
    <source>
        <dbReference type="Proteomes" id="UP001589750"/>
    </source>
</evidence>